<evidence type="ECO:0000313" key="4">
    <source>
        <dbReference type="Proteomes" id="UP000199001"/>
    </source>
</evidence>
<accession>A0A1C6W0G1</accession>
<dbReference type="AlphaFoldDB" id="A0A1C6W0G1"/>
<dbReference type="GO" id="GO:0005524">
    <property type="term" value="F:ATP binding"/>
    <property type="evidence" value="ECO:0007669"/>
    <property type="project" value="UniProtKB-UniRule"/>
</dbReference>
<reference evidence="4" key="1">
    <citation type="submission" date="2016-06" db="EMBL/GenBank/DDBJ databases">
        <authorList>
            <person name="Varghese N."/>
            <person name="Submissions Spin"/>
        </authorList>
    </citation>
    <scope>NUCLEOTIDE SEQUENCE [LARGE SCALE GENOMIC DNA]</scope>
    <source>
        <strain evidence="4">DSM 43903</strain>
    </source>
</reference>
<sequence length="397" mass="43116">MDEPVQVQVFAPEGVLLARPPDPVATAGSRYLAGAGSALHNGLDMITGLHLTLPHQAAVICSTGSSADKSLRLLARCGLKTPTDLREFRSGAQATRLAREAAERGELLEFQFPPHDPRLRQARARVSPDLLARLNNKTVLETLIAPEHLPRRQVATPAEVRRIVRQDRRPAVVKPAGVEVYSGIAIFTRRLQERLNRSLFNQLEQISDRWIVEEEVPFRTIWGLQFGVTESGSAHYFGASVHLPQPTSTWVGCVMDDDAPPPAELVEALTVGVRKASALGYRGYCAFDAGISRDGRLRVIDPNFRVSGATASVLHRSSLLGRHPCAMTTFFSLAPGVDAEPILAPFIDRGQLVVFMHHDPAETDNGPQPATIVGMVGASDRYACGVLVAQIQRALGS</sequence>
<organism evidence="3 4">
    <name type="scientific">Micromonospora citrea</name>
    <dbReference type="NCBI Taxonomy" id="47855"/>
    <lineage>
        <taxon>Bacteria</taxon>
        <taxon>Bacillati</taxon>
        <taxon>Actinomycetota</taxon>
        <taxon>Actinomycetes</taxon>
        <taxon>Micromonosporales</taxon>
        <taxon>Micromonosporaceae</taxon>
        <taxon>Micromonospora</taxon>
    </lineage>
</organism>
<dbReference type="STRING" id="47855.GA0070606_5898"/>
<protein>
    <submittedName>
        <fullName evidence="3">ATP-grasp domain-containing protein</fullName>
    </submittedName>
</protein>
<proteinExistence type="predicted"/>
<evidence type="ECO:0000313" key="3">
    <source>
        <dbReference type="EMBL" id="SCL71982.1"/>
    </source>
</evidence>
<keyword evidence="1" id="KW-0547">Nucleotide-binding</keyword>
<dbReference type="PROSITE" id="PS50975">
    <property type="entry name" value="ATP_GRASP"/>
    <property type="match status" value="1"/>
</dbReference>
<dbReference type="SUPFAM" id="SSF56059">
    <property type="entry name" value="Glutathione synthetase ATP-binding domain-like"/>
    <property type="match status" value="1"/>
</dbReference>
<evidence type="ECO:0000259" key="2">
    <source>
        <dbReference type="PROSITE" id="PS50975"/>
    </source>
</evidence>
<keyword evidence="1" id="KW-0067">ATP-binding</keyword>
<dbReference type="GO" id="GO:0046872">
    <property type="term" value="F:metal ion binding"/>
    <property type="evidence" value="ECO:0007669"/>
    <property type="project" value="InterPro"/>
</dbReference>
<keyword evidence="4" id="KW-1185">Reference proteome</keyword>
<feature type="domain" description="ATP-grasp" evidence="2">
    <location>
        <begin position="138"/>
        <end position="348"/>
    </location>
</feature>
<dbReference type="RefSeq" id="WP_091106407.1">
    <property type="nucleotide sequence ID" value="NZ_FMHZ01000002.1"/>
</dbReference>
<name>A0A1C6W0G1_9ACTN</name>
<evidence type="ECO:0000256" key="1">
    <source>
        <dbReference type="PROSITE-ProRule" id="PRU00409"/>
    </source>
</evidence>
<dbReference type="Proteomes" id="UP000199001">
    <property type="component" value="Unassembled WGS sequence"/>
</dbReference>
<dbReference type="OrthoDB" id="3837747at2"/>
<dbReference type="EMBL" id="FMHZ01000002">
    <property type="protein sequence ID" value="SCL71982.1"/>
    <property type="molecule type" value="Genomic_DNA"/>
</dbReference>
<gene>
    <name evidence="3" type="ORF">GA0070606_5898</name>
</gene>
<dbReference type="InterPro" id="IPR011761">
    <property type="entry name" value="ATP-grasp"/>
</dbReference>